<dbReference type="RefSeq" id="WP_048260024.1">
    <property type="nucleotide sequence ID" value="NZ_AODU01000011.1"/>
</dbReference>
<dbReference type="PANTHER" id="PTHR40658:SF3">
    <property type="entry name" value="CLBS_DFSB FAMILY FOUR-HELIX BUNDLE PROTEIN"/>
    <property type="match status" value="1"/>
</dbReference>
<dbReference type="InterPro" id="IPR012550">
    <property type="entry name" value="DUF1706"/>
</dbReference>
<protein>
    <recommendedName>
        <fullName evidence="3">ClbS/DfsB family four-helix bundle protein</fullName>
    </recommendedName>
</protein>
<gene>
    <name evidence="1" type="ORF">A0G03_01860</name>
</gene>
<dbReference type="SUPFAM" id="SSF109854">
    <property type="entry name" value="DinB/YfiT-like putative metalloenzymes"/>
    <property type="match status" value="1"/>
</dbReference>
<evidence type="ECO:0008006" key="3">
    <source>
        <dbReference type="Google" id="ProtNLM"/>
    </source>
</evidence>
<dbReference type="Pfam" id="PF08020">
    <property type="entry name" value="DUF1706"/>
    <property type="match status" value="1"/>
</dbReference>
<dbReference type="PANTHER" id="PTHR40658">
    <property type="match status" value="1"/>
</dbReference>
<organism evidence="1 2">
    <name type="scientific">Pectobacterium peruviense</name>
    <dbReference type="NCBI Taxonomy" id="2066479"/>
    <lineage>
        <taxon>Bacteria</taxon>
        <taxon>Pseudomonadati</taxon>
        <taxon>Pseudomonadota</taxon>
        <taxon>Gammaproteobacteria</taxon>
        <taxon>Enterobacterales</taxon>
        <taxon>Pectobacteriaceae</taxon>
        <taxon>Pectobacterium</taxon>
    </lineage>
</organism>
<comment type="caution">
    <text evidence="1">The sequence shown here is derived from an EMBL/GenBank/DDBJ whole genome shotgun (WGS) entry which is preliminary data.</text>
</comment>
<reference evidence="1 2" key="1">
    <citation type="submission" date="2016-04" db="EMBL/GenBank/DDBJ databases">
        <title>New species of Pectobacterium.</title>
        <authorList>
            <person name="Waleron M."/>
            <person name="Misztak A.E."/>
            <person name="Waleron K."/>
        </authorList>
    </citation>
    <scope>NUCLEOTIDE SEQUENCE [LARGE SCALE GENOMIC DNA]</scope>
    <source>
        <strain evidence="1 2">IFB5232</strain>
    </source>
</reference>
<evidence type="ECO:0000313" key="1">
    <source>
        <dbReference type="EMBL" id="PKX87979.1"/>
    </source>
</evidence>
<evidence type="ECO:0000313" key="2">
    <source>
        <dbReference type="Proteomes" id="UP000234468"/>
    </source>
</evidence>
<sequence>MAVPESKEALIKAINSQFALLMKQIDAVPTERAFLPEMAGHAQGTLMSPANLVAYLLGWGNVVLKWHEHEEQGKTIDFPEAGYKWNQLGLLAQKFYQDYAPITDWAELVALLAANKRSLIALVERYTDEQLYGECWYGKWTRGRMIQFNTASPYKNAAGRLRAWDKNK</sequence>
<accession>A0ABX4SBP3</accession>
<keyword evidence="2" id="KW-1185">Reference proteome</keyword>
<proteinExistence type="predicted"/>
<dbReference type="Gene3D" id="1.20.120.450">
    <property type="entry name" value="dinb family like domain"/>
    <property type="match status" value="1"/>
</dbReference>
<name>A0ABX4SBP3_9GAMM</name>
<dbReference type="InterPro" id="IPR034660">
    <property type="entry name" value="DinB/YfiT-like"/>
</dbReference>
<dbReference type="EMBL" id="LXFV01000001">
    <property type="protein sequence ID" value="PKX87979.1"/>
    <property type="molecule type" value="Genomic_DNA"/>
</dbReference>
<dbReference type="PIRSF" id="PIRSF031551">
    <property type="entry name" value="DUF1706"/>
    <property type="match status" value="1"/>
</dbReference>
<dbReference type="Proteomes" id="UP000234468">
    <property type="component" value="Unassembled WGS sequence"/>
</dbReference>